<dbReference type="AlphaFoldDB" id="A0A6F8ZG98"/>
<evidence type="ECO:0000313" key="1">
    <source>
        <dbReference type="EMBL" id="CAB1128727.1"/>
    </source>
</evidence>
<gene>
    <name evidence="1" type="ORF">R50_1221</name>
</gene>
<organism evidence="1 2">
    <name type="scientific">Candidatus Hydrogenisulfobacillus filiaventi</name>
    <dbReference type="NCBI Taxonomy" id="2707344"/>
    <lineage>
        <taxon>Bacteria</taxon>
        <taxon>Bacillati</taxon>
        <taxon>Bacillota</taxon>
        <taxon>Clostridia</taxon>
        <taxon>Eubacteriales</taxon>
        <taxon>Clostridiales Family XVII. Incertae Sedis</taxon>
        <taxon>Candidatus Hydrogenisulfobacillus</taxon>
    </lineage>
</organism>
<sequence length="116" mass="12276">MNDLVARQQALLEQQNRLIQSQLALMVQHLKAAGLTPEAQAQLGTDLRDLARQLRDQQQSLQEFLNALGTGVGAVPAAAAPAPGGGSFWDTLLQGLELGAGIQLGEDIIDDIFGGF</sequence>
<protein>
    <submittedName>
        <fullName evidence="1">Uncharacterized protein</fullName>
    </submittedName>
</protein>
<dbReference type="Proteomes" id="UP000503399">
    <property type="component" value="Chromosome"/>
</dbReference>
<proteinExistence type="predicted"/>
<evidence type="ECO:0000313" key="2">
    <source>
        <dbReference type="Proteomes" id="UP000503399"/>
    </source>
</evidence>
<name>A0A6F8ZG98_9FIRM</name>
<accession>A0A6F8ZG98</accession>
<dbReference type="KEGG" id="hfv:R50_1221"/>
<dbReference type="EMBL" id="LR778114">
    <property type="protein sequence ID" value="CAB1128727.1"/>
    <property type="molecule type" value="Genomic_DNA"/>
</dbReference>
<reference evidence="1 2" key="1">
    <citation type="submission" date="2020-02" db="EMBL/GenBank/DDBJ databases">
        <authorList>
            <person name="Hogendoorn C."/>
        </authorList>
    </citation>
    <scope>NUCLEOTIDE SEQUENCE [LARGE SCALE GENOMIC DNA]</scope>
    <source>
        <strain evidence="1">R501</strain>
    </source>
</reference>
<keyword evidence="2" id="KW-1185">Reference proteome</keyword>